<evidence type="ECO:0000256" key="1">
    <source>
        <dbReference type="ARBA" id="ARBA00022737"/>
    </source>
</evidence>
<evidence type="ECO:0000313" key="7">
    <source>
        <dbReference type="Proteomes" id="UP000280298"/>
    </source>
</evidence>
<gene>
    <name evidence="6" type="ORF">EJ357_16705</name>
</gene>
<evidence type="ECO:0008006" key="8">
    <source>
        <dbReference type="Google" id="ProtNLM"/>
    </source>
</evidence>
<dbReference type="NCBIfam" id="TIGR01643">
    <property type="entry name" value="YD_repeat_2x"/>
    <property type="match status" value="10"/>
</dbReference>
<evidence type="ECO:0000259" key="3">
    <source>
        <dbReference type="Pfam" id="PF20148"/>
    </source>
</evidence>
<feature type="domain" description="Teneurin-like YD-shell" evidence="4">
    <location>
        <begin position="555"/>
        <end position="719"/>
    </location>
</feature>
<dbReference type="PANTHER" id="PTHR32305:SF15">
    <property type="entry name" value="PROTEIN RHSA-RELATED"/>
    <property type="match status" value="1"/>
</dbReference>
<feature type="region of interest" description="Disordered" evidence="2">
    <location>
        <begin position="302"/>
        <end position="384"/>
    </location>
</feature>
<organism evidence="6 7">
    <name type="scientific">Streptomyces cyaneochromogenes</name>
    <dbReference type="NCBI Taxonomy" id="2496836"/>
    <lineage>
        <taxon>Bacteria</taxon>
        <taxon>Bacillati</taxon>
        <taxon>Actinomycetota</taxon>
        <taxon>Actinomycetes</taxon>
        <taxon>Kitasatosporales</taxon>
        <taxon>Streptomycetaceae</taxon>
        <taxon>Streptomyces</taxon>
    </lineage>
</organism>
<dbReference type="InterPro" id="IPR056823">
    <property type="entry name" value="TEN-like_YD-shell"/>
</dbReference>
<keyword evidence="1" id="KW-0677">Repeat</keyword>
<reference evidence="6 7" key="1">
    <citation type="journal article" date="2019" name="Int. J. Syst. Evol. Microbiol.">
        <title>Streptomyces cyaneochromogenes sp. nov., a blue pigment-producing actinomycete from manganese-contaminated soil.</title>
        <authorList>
            <person name="Tang X."/>
            <person name="Zhao J."/>
            <person name="Li K."/>
            <person name="Chen Z."/>
            <person name="Sun Y."/>
            <person name="Gao J."/>
        </authorList>
    </citation>
    <scope>NUCLEOTIDE SEQUENCE [LARGE SCALE GENOMIC DNA]</scope>
    <source>
        <strain evidence="6 7">MK-45</strain>
    </source>
</reference>
<feature type="compositionally biased region" description="Basic and acidic residues" evidence="2">
    <location>
        <begin position="302"/>
        <end position="322"/>
    </location>
</feature>
<dbReference type="NCBIfam" id="TIGR03696">
    <property type="entry name" value="Rhs_assc_core"/>
    <property type="match status" value="1"/>
</dbReference>
<feature type="compositionally biased region" description="Gly residues" evidence="2">
    <location>
        <begin position="197"/>
        <end position="210"/>
    </location>
</feature>
<proteinExistence type="predicted"/>
<dbReference type="RefSeq" id="WP_126392390.1">
    <property type="nucleotide sequence ID" value="NZ_CP034539.1"/>
</dbReference>
<keyword evidence="7" id="KW-1185">Reference proteome</keyword>
<accession>A0A3Q9EN02</accession>
<dbReference type="Pfam" id="PF25023">
    <property type="entry name" value="TEN_YD-shell"/>
    <property type="match status" value="2"/>
</dbReference>
<dbReference type="Pfam" id="PF05593">
    <property type="entry name" value="RHS_repeat"/>
    <property type="match status" value="7"/>
</dbReference>
<feature type="region of interest" description="Disordered" evidence="2">
    <location>
        <begin position="197"/>
        <end position="233"/>
    </location>
</feature>
<evidence type="ECO:0000313" key="6">
    <source>
        <dbReference type="EMBL" id="AZQ34925.1"/>
    </source>
</evidence>
<dbReference type="InterPro" id="IPR045351">
    <property type="entry name" value="DUF6531"/>
</dbReference>
<dbReference type="InterPro" id="IPR031325">
    <property type="entry name" value="RHS_repeat"/>
</dbReference>
<dbReference type="OrthoDB" id="4981820at2"/>
<feature type="domain" description="Teneurin-like YD-shell" evidence="4">
    <location>
        <begin position="1305"/>
        <end position="1388"/>
    </location>
</feature>
<dbReference type="InterPro" id="IPR022385">
    <property type="entry name" value="Rhs_assc_core"/>
</dbReference>
<dbReference type="Proteomes" id="UP000280298">
    <property type="component" value="Chromosome"/>
</dbReference>
<name>A0A3Q9EN02_9ACTN</name>
<protein>
    <recommendedName>
        <fullName evidence="8">RHS repeat protein</fullName>
    </recommendedName>
</protein>
<evidence type="ECO:0000259" key="4">
    <source>
        <dbReference type="Pfam" id="PF25023"/>
    </source>
</evidence>
<evidence type="ECO:0000259" key="5">
    <source>
        <dbReference type="Pfam" id="PF25547"/>
    </source>
</evidence>
<feature type="domain" description="Outer membrane channel protein CpnT-like N-terminal" evidence="5">
    <location>
        <begin position="11"/>
        <end position="142"/>
    </location>
</feature>
<dbReference type="InterPro" id="IPR006530">
    <property type="entry name" value="YD"/>
</dbReference>
<dbReference type="InterPro" id="IPR050708">
    <property type="entry name" value="T6SS_VgrG/RHS"/>
</dbReference>
<dbReference type="Pfam" id="PF14431">
    <property type="entry name" value="YwqJ-deaminase"/>
    <property type="match status" value="1"/>
</dbReference>
<feature type="compositionally biased region" description="Gly residues" evidence="2">
    <location>
        <begin position="347"/>
        <end position="356"/>
    </location>
</feature>
<feature type="compositionally biased region" description="Basic and acidic residues" evidence="2">
    <location>
        <begin position="367"/>
        <end position="384"/>
    </location>
</feature>
<feature type="compositionally biased region" description="Gly residues" evidence="2">
    <location>
        <begin position="220"/>
        <end position="230"/>
    </location>
</feature>
<dbReference type="Pfam" id="PF25547">
    <property type="entry name" value="WXG100_2"/>
    <property type="match status" value="1"/>
</dbReference>
<dbReference type="EMBL" id="CP034539">
    <property type="protein sequence ID" value="AZQ34925.1"/>
    <property type="molecule type" value="Genomic_DNA"/>
</dbReference>
<feature type="domain" description="DUF6531" evidence="3">
    <location>
        <begin position="384"/>
        <end position="456"/>
    </location>
</feature>
<feature type="region of interest" description="Disordered" evidence="2">
    <location>
        <begin position="256"/>
        <end position="280"/>
    </location>
</feature>
<dbReference type="InterPro" id="IPR025968">
    <property type="entry name" value="YwqJ_deaminase"/>
</dbReference>
<dbReference type="Pfam" id="PF20148">
    <property type="entry name" value="DUF6531"/>
    <property type="match status" value="1"/>
</dbReference>
<dbReference type="KEGG" id="scya:EJ357_16705"/>
<dbReference type="PANTHER" id="PTHR32305">
    <property type="match status" value="1"/>
</dbReference>
<dbReference type="PRINTS" id="PR00394">
    <property type="entry name" value="RHSPROTEIN"/>
</dbReference>
<dbReference type="Gene3D" id="2.180.10.10">
    <property type="entry name" value="RHS repeat-associated core"/>
    <property type="match status" value="3"/>
</dbReference>
<sequence length="1551" mass="167672">MGYVLPGWLDEILDFIGINWPNVDEDDYREMADAMRELADAFDDHAGEAHASVSRLLSSSEGWAVDALQEHWGKVKTSHLEQLPEAARLFADAMDVVADVIYGMKVKAEIELGAMAASAGVSIGLAFVTGGLSALIGAAQITAMREVVRRLIKEAADEIVDRVIAMVTEPVAAKLENMIADAVLDLASGAISPADGSGGGGAGHGNGGPGMRLNSADGPSGSGGGGGGGRMRIDHAEYDKAAGDLGRISQGSLTRLSGSLDRANGANDRTRGRDPFTQGIDSVVDGATKGMKKAVEKIVKHTGETIPKTLRDTSDNHRRNESATEDALNRITGGQDGKGGPTSPLKGPGGNGGPAGGKPDPLNKALNDPRHHSVEPNNRTCKEDPIDVASGQMLLEQTDLTLPGVLPLVLRRTHLSDYSFGTWFGRSWASTLDERIEVDIRNKAVWAREDGTLLAYDQLPTPQQPEVLPLEGPRIPLRRTSELGAQEMEFATTDPRTGLTRYFTRPRGEGWQLWLTTIEDRNGNQIDIHRDGTGLPLSITHSGGYDLRLTADRSLGRVTRLSLHTGPDTDGTVQVMAYGYDTASGDLTEVVNSSGKPLRFDYDAQGRITSWTDRNDSTYRYVHDAAGRVVQTIGPDGYLSGTFAYDTTGRVTHWTNAEGAVTEFHLNDRGQIIAETDPLGHTTRSEFDACDRLLARTDPLGRTTRYAYDISGNVVSLTHADGTEVRATYNALNLPVEIITADGVQLLQKFDEFGNCTDATDACGATTRYAYDAAGNLASITNALGETVRIRCDSAGLPVEITDPLGAITRYSRDGLGRPVTTTDPLGATTYLEWTVEGKLATRTAPDGTTESWTYDGEGNCSSHTDAMGAVSRFEYTHFDLLSASTGPDGARLEFEYDTQLRLTRVANPQGLYWIYNYDPAGRLVAETDFDGQSVTYEHDAAGQLAARTAANSETVRFERNALGRVVRKDAAGAVTIFGYDSSGRLVSATGPDAQLGIERDHMGRVLAETVNGRMLRRTYDAIGRCISRTTPTGATSTWTYDAAGNRTSLATSGRTLTFTRDLAGRETARCISEVIRLTSAFDPLGRPTEQELSGPAGRLQHRAYSYRPDGNLIGVDDSLGGGRRFDLDQAGRVSAVHAAGWTESYAYDEAGNQTHADWSTGIPGSEATGERTYTGTRIRTAGSVRYEYDEVGRTTARHKTTLSGKRQTWRYAWDAEDRLTHVTTPDGTVWRYLYDPLGRRAAKQRLAADGESAVEETLFTWDGATLCEQIAHNPGTGGFALTLTWDHDGLRPLAQTERKHLTDEEVDERFYAIITDLVGTPTELVDEQGEIAWRTRTTLWGTTAWERSATAYTPLRFPGQYHDPETGLHYNYFRHYDPETARYLTPDPLGLAPAPNPATYVDNPHKWSDPLGLSPCEDSLRDAVGREADAASGVTPGRLRPAVSEGIMLRDGEIYTASSRRGDTPQLHPDVQGILDAIPVEERGRGHGQCGLPRGISEALSDGRDPNGAMGAAVTVRSSVDHPKHGMPVGPCDSCKALVRHYGIDFITGG</sequence>
<dbReference type="InterPro" id="IPR057746">
    <property type="entry name" value="CpnT-like_N"/>
</dbReference>
<evidence type="ECO:0000256" key="2">
    <source>
        <dbReference type="SAM" id="MobiDB-lite"/>
    </source>
</evidence>